<dbReference type="InterPro" id="IPR012910">
    <property type="entry name" value="Plug_dom"/>
</dbReference>
<gene>
    <name evidence="11" type="ORF">BWK59_08720</name>
</gene>
<dbReference type="InterPro" id="IPR008969">
    <property type="entry name" value="CarboxyPept-like_regulatory"/>
</dbReference>
<evidence type="ECO:0000256" key="1">
    <source>
        <dbReference type="ARBA" id="ARBA00004571"/>
    </source>
</evidence>
<dbReference type="GO" id="GO:0044718">
    <property type="term" value="P:siderophore transmembrane transport"/>
    <property type="evidence" value="ECO:0007669"/>
    <property type="project" value="TreeGrafter"/>
</dbReference>
<evidence type="ECO:0000256" key="4">
    <source>
        <dbReference type="ARBA" id="ARBA00022692"/>
    </source>
</evidence>
<dbReference type="Pfam" id="PF13715">
    <property type="entry name" value="CarbopepD_reg_2"/>
    <property type="match status" value="1"/>
</dbReference>
<accession>A0A246GHN7</accession>
<dbReference type="Proteomes" id="UP000197768">
    <property type="component" value="Unassembled WGS sequence"/>
</dbReference>
<dbReference type="AlphaFoldDB" id="A0A246GHN7"/>
<dbReference type="GO" id="GO:0009279">
    <property type="term" value="C:cell outer membrane"/>
    <property type="evidence" value="ECO:0007669"/>
    <property type="project" value="UniProtKB-SubCell"/>
</dbReference>
<evidence type="ECO:0000313" key="12">
    <source>
        <dbReference type="Proteomes" id="UP000197768"/>
    </source>
</evidence>
<keyword evidence="2 8" id="KW-0813">Transport</keyword>
<dbReference type="PANTHER" id="PTHR30069">
    <property type="entry name" value="TONB-DEPENDENT OUTER MEMBRANE RECEPTOR"/>
    <property type="match status" value="1"/>
</dbReference>
<evidence type="ECO:0000256" key="2">
    <source>
        <dbReference type="ARBA" id="ARBA00022448"/>
    </source>
</evidence>
<comment type="caution">
    <text evidence="11">The sequence shown here is derived from an EMBL/GenBank/DDBJ whole genome shotgun (WGS) entry which is preliminary data.</text>
</comment>
<proteinExistence type="inferred from homology"/>
<keyword evidence="4 8" id="KW-0812">Transmembrane</keyword>
<feature type="signal peptide" evidence="9">
    <location>
        <begin position="1"/>
        <end position="22"/>
    </location>
</feature>
<keyword evidence="7 8" id="KW-0998">Cell outer membrane</keyword>
<dbReference type="RefSeq" id="WP_088393029.1">
    <property type="nucleotide sequence ID" value="NZ_MTCZ01000079.1"/>
</dbReference>
<dbReference type="PROSITE" id="PS52016">
    <property type="entry name" value="TONB_DEPENDENT_REC_3"/>
    <property type="match status" value="1"/>
</dbReference>
<organism evidence="11 12">
    <name type="scientific">Flavobacterium davisii</name>
    <dbReference type="NCBI Taxonomy" id="2906077"/>
    <lineage>
        <taxon>Bacteria</taxon>
        <taxon>Pseudomonadati</taxon>
        <taxon>Bacteroidota</taxon>
        <taxon>Flavobacteriia</taxon>
        <taxon>Flavobacteriales</taxon>
        <taxon>Flavobacteriaceae</taxon>
        <taxon>Flavobacterium</taxon>
    </lineage>
</organism>
<name>A0A246GHN7_9FLAO</name>
<evidence type="ECO:0000256" key="6">
    <source>
        <dbReference type="ARBA" id="ARBA00023136"/>
    </source>
</evidence>
<evidence type="ECO:0000256" key="7">
    <source>
        <dbReference type="ARBA" id="ARBA00023237"/>
    </source>
</evidence>
<keyword evidence="3 8" id="KW-1134">Transmembrane beta strand</keyword>
<reference evidence="11 12" key="1">
    <citation type="journal article" date="2017" name="Infect. Genet. Evol.">
        <title>Comparative genome analysis of fish pathogen Flavobacterium columnare reveals extensive sequence diversity within the species.</title>
        <authorList>
            <person name="Kayansamruaj P."/>
            <person name="Dong H.T."/>
            <person name="Hirono I."/>
            <person name="Kondo H."/>
            <person name="Senapin S."/>
            <person name="Rodkhum C."/>
        </authorList>
    </citation>
    <scope>NUCLEOTIDE SEQUENCE [LARGE SCALE GENOMIC DNA]</scope>
    <source>
        <strain evidence="11 12">1215</strain>
    </source>
</reference>
<feature type="chain" id="PRO_5012128332" description="TonB-dependent receptor plug domain-containing protein" evidence="9">
    <location>
        <begin position="23"/>
        <end position="1066"/>
    </location>
</feature>
<dbReference type="Pfam" id="PF07715">
    <property type="entry name" value="Plug"/>
    <property type="match status" value="1"/>
</dbReference>
<dbReference type="SUPFAM" id="SSF56935">
    <property type="entry name" value="Porins"/>
    <property type="match status" value="1"/>
</dbReference>
<evidence type="ECO:0000256" key="8">
    <source>
        <dbReference type="PROSITE-ProRule" id="PRU01360"/>
    </source>
</evidence>
<evidence type="ECO:0000256" key="3">
    <source>
        <dbReference type="ARBA" id="ARBA00022452"/>
    </source>
</evidence>
<dbReference type="Gene3D" id="2.170.130.10">
    <property type="entry name" value="TonB-dependent receptor, plug domain"/>
    <property type="match status" value="1"/>
</dbReference>
<dbReference type="FunFam" id="2.170.130.10:FF:000003">
    <property type="entry name" value="SusC/RagA family TonB-linked outer membrane protein"/>
    <property type="match status" value="1"/>
</dbReference>
<keyword evidence="5 9" id="KW-0732">Signal</keyword>
<dbReference type="Gene3D" id="2.40.170.20">
    <property type="entry name" value="TonB-dependent receptor, beta-barrel domain"/>
    <property type="match status" value="1"/>
</dbReference>
<comment type="similarity">
    <text evidence="8">Belongs to the TonB-dependent receptor family.</text>
</comment>
<dbReference type="InterPro" id="IPR023996">
    <property type="entry name" value="TonB-dep_OMP_SusC/RagA"/>
</dbReference>
<evidence type="ECO:0000256" key="9">
    <source>
        <dbReference type="SAM" id="SignalP"/>
    </source>
</evidence>
<dbReference type="GO" id="GO:0015344">
    <property type="term" value="F:siderophore uptake transmembrane transporter activity"/>
    <property type="evidence" value="ECO:0007669"/>
    <property type="project" value="TreeGrafter"/>
</dbReference>
<evidence type="ECO:0000313" key="11">
    <source>
        <dbReference type="EMBL" id="OWP83773.1"/>
    </source>
</evidence>
<feature type="domain" description="TonB-dependent receptor plug" evidence="10">
    <location>
        <begin position="114"/>
        <end position="221"/>
    </location>
</feature>
<keyword evidence="6 8" id="KW-0472">Membrane</keyword>
<dbReference type="PANTHER" id="PTHR30069:SF29">
    <property type="entry name" value="HEMOGLOBIN AND HEMOGLOBIN-HAPTOGLOBIN-BINDING PROTEIN 1-RELATED"/>
    <property type="match status" value="1"/>
</dbReference>
<comment type="subcellular location">
    <subcellularLocation>
        <location evidence="1 8">Cell outer membrane</location>
        <topology evidence="1 8">Multi-pass membrane protein</topology>
    </subcellularLocation>
</comment>
<dbReference type="EMBL" id="MTCZ01000079">
    <property type="protein sequence ID" value="OWP83773.1"/>
    <property type="molecule type" value="Genomic_DNA"/>
</dbReference>
<evidence type="ECO:0000256" key="5">
    <source>
        <dbReference type="ARBA" id="ARBA00022729"/>
    </source>
</evidence>
<dbReference type="SUPFAM" id="SSF49464">
    <property type="entry name" value="Carboxypeptidase regulatory domain-like"/>
    <property type="match status" value="1"/>
</dbReference>
<evidence type="ECO:0000259" key="10">
    <source>
        <dbReference type="Pfam" id="PF07715"/>
    </source>
</evidence>
<dbReference type="NCBIfam" id="TIGR04057">
    <property type="entry name" value="SusC_RagA_signa"/>
    <property type="match status" value="1"/>
</dbReference>
<sequence length="1066" mass="118222">MRSKFKWIFTLLLALTMQFSFAQEKTITGVVTEASGPLPGVNVVVKGTQRGVSSGFDGKYSIKAKEGETIVFSFMGMREVSKVVGASNVMNTVMQSDAKQIGEVVVVAYGTQKKQAVTGSIKTIDNKEITKSQSANVLQSLSGKVSGVQITTNSGQPGDAPQVRFRGIGSISSSNTPLYVVDGVPYNGNINAISNQDIESVTFLKDASANALYGSRGANGVIILTTKKAAKGRTQITFDTKVGVSSRAVKEYDVITDPGEYYELYFERLRQGNLFKKLNFNDATNKASNDLINSDLGLEYNVYNVPDDKIIDATTGKLNPNAKLLYQDSWYDELFRQNLRNEYNLTVSNATDKSSTFFSLGYLKDNGYLINSGFTRLSGRLKNDYNITDNFKISANVNYARTQRDAPNSQTGNNSYSNVFGWARNIAPIYPIWARNPDGSIAYGKDGIIYDFGSTGGYMGLARPYAGNLNAYAKTSLDQVRDVENNLSGRFSASWDFIKDFNFTYNFSADLLMGNYNFYGNAIGGDYVSTKGSLTNATTFDQTLTNQQLLSWKKTFDKHAIDVMIGHETSEYKSKMLEATKVQIILPGQINLSNASKISGAAGYNDNYNVEGYLSKFGYAYDNKYFFNGSFRRDGSSVFSPDNRWGNFFGFGLGYQVSNESFLKDNKVITNLKLKASYGQQGNDALLYAGNLTINHRNYFGKGRNYYAYMSQYENVSDADGNVSIVKIYEGNKDLRWEVSKNSNAGLEIELFNRFSVDAEVFERRVSDLLFNFPLALSTGTATIPKNIGNMSNRGVEVGVKFDAIKNSKLTWTLSGNTTYYKNKIDYLPSSFTSGNFKFEEGLSAYEFYLREFAGVNQKNGNAQWYKHTFDANGNIVGRTVTEDLSSATFYKTGKSALPKFYGGFGTSVSYSGFNLGINFGYQFGGYMFDGNYASLMSSGPSDPGRNFHKDIYNTWTVQNPTASLPAIDKVRENNWSGTSDIFLIKSDYVSLEDVSLTYDFNKKFLPKTMSSLTMGMYATNLALWSQRQGMDPRLNNIGNSQATNGQSLNKYQAQRTFSFGLTAKF</sequence>
<dbReference type="InterPro" id="IPR037066">
    <property type="entry name" value="Plug_dom_sf"/>
</dbReference>
<dbReference type="NCBIfam" id="TIGR04056">
    <property type="entry name" value="OMP_RagA_SusC"/>
    <property type="match status" value="1"/>
</dbReference>
<protein>
    <recommendedName>
        <fullName evidence="10">TonB-dependent receptor plug domain-containing protein</fullName>
    </recommendedName>
</protein>
<dbReference type="InterPro" id="IPR036942">
    <property type="entry name" value="Beta-barrel_TonB_sf"/>
</dbReference>
<dbReference type="InterPro" id="IPR023997">
    <property type="entry name" value="TonB-dep_OMP_SusC/RagA_CS"/>
</dbReference>
<dbReference type="InterPro" id="IPR039426">
    <property type="entry name" value="TonB-dep_rcpt-like"/>
</dbReference>